<dbReference type="EMBL" id="HBIN01014946">
    <property type="protein sequence ID" value="CAE0441203.1"/>
    <property type="molecule type" value="Transcribed_RNA"/>
</dbReference>
<organism evidence="2">
    <name type="scientific">Aplanochytrium stocchinoi</name>
    <dbReference type="NCBI Taxonomy" id="215587"/>
    <lineage>
        <taxon>Eukaryota</taxon>
        <taxon>Sar</taxon>
        <taxon>Stramenopiles</taxon>
        <taxon>Bigyra</taxon>
        <taxon>Labyrinthulomycetes</taxon>
        <taxon>Thraustochytrida</taxon>
        <taxon>Thraustochytriidae</taxon>
        <taxon>Aplanochytrium</taxon>
    </lineage>
</organism>
<protein>
    <submittedName>
        <fullName evidence="2">Uncharacterized protein</fullName>
    </submittedName>
</protein>
<feature type="compositionally biased region" description="Polar residues" evidence="1">
    <location>
        <begin position="57"/>
        <end position="68"/>
    </location>
</feature>
<name>A0A7S3PJH1_9STRA</name>
<proteinExistence type="predicted"/>
<evidence type="ECO:0000313" key="2">
    <source>
        <dbReference type="EMBL" id="CAE0441203.1"/>
    </source>
</evidence>
<evidence type="ECO:0000256" key="1">
    <source>
        <dbReference type="SAM" id="MobiDB-lite"/>
    </source>
</evidence>
<reference evidence="2" key="1">
    <citation type="submission" date="2021-01" db="EMBL/GenBank/DDBJ databases">
        <authorList>
            <person name="Corre E."/>
            <person name="Pelletier E."/>
            <person name="Niang G."/>
            <person name="Scheremetjew M."/>
            <person name="Finn R."/>
            <person name="Kale V."/>
            <person name="Holt S."/>
            <person name="Cochrane G."/>
            <person name="Meng A."/>
            <person name="Brown T."/>
            <person name="Cohen L."/>
        </authorList>
    </citation>
    <scope>NUCLEOTIDE SEQUENCE</scope>
    <source>
        <strain evidence="2">GSBS06</strain>
    </source>
</reference>
<feature type="region of interest" description="Disordered" evidence="1">
    <location>
        <begin position="1"/>
        <end position="77"/>
    </location>
</feature>
<sequence>METDTEKSAGLESGTQVSVTVNVSSTSGPDSESNSKSEISHFPQKKKRRIQLLQPAQVETNPNPTSPCSAEKGNADETKSKTLAATRMEILDYNKLALPTLRIRKLPTAVTFQFQHTPRCETRRVDTETELRSLFAAETARAWDRKDSWVRHPKMKWIADMINELKVDADSDGSNAEKMLQLNAARRKLETATLTEDDFLGRWAESQELANVVLKLWFEGKSLQDVIQRSKELGHMDEGMVSGCVLHGNSVQRLLSKSQNIDFDTLLPMVKKMSKNRKVSLYKVSDENIFNTVGGQSVGVDDIKTGEGQGSLNTTWDCSEDFSGIDLLDSYHGAIDEFLYSADKDLLLNNLMYLIWKFQNYATAYHQDTHVPPHYTLYSQISGVSVFHFLPILVGLYVTHVGNKDALRLTSILQELDELKIGSVATVGPGQVALILPFGSHGVWVPSNALNPSFPKFETSVIRAAELYIKPLYDEFVKVLAGERWNEVLDVSDEEKAMLSKFREAQDSLRKEMGLSLNDWHWLAKKVLSQWEALEGTQSRKTAD</sequence>
<gene>
    <name evidence="2" type="ORF">ASTO00021_LOCUS11342</name>
</gene>
<feature type="compositionally biased region" description="Low complexity" evidence="1">
    <location>
        <begin position="17"/>
        <end position="27"/>
    </location>
</feature>
<accession>A0A7S3PJH1</accession>
<dbReference type="AlphaFoldDB" id="A0A7S3PJH1"/>